<evidence type="ECO:0000256" key="2">
    <source>
        <dbReference type="ARBA" id="ARBA00022692"/>
    </source>
</evidence>
<keyword evidence="3 7" id="KW-1133">Transmembrane helix</keyword>
<organism evidence="8 9">
    <name type="scientific">Chryseolinea lacunae</name>
    <dbReference type="NCBI Taxonomy" id="2801331"/>
    <lineage>
        <taxon>Bacteria</taxon>
        <taxon>Pseudomonadati</taxon>
        <taxon>Bacteroidota</taxon>
        <taxon>Cytophagia</taxon>
        <taxon>Cytophagales</taxon>
        <taxon>Fulvivirgaceae</taxon>
        <taxon>Chryseolinea</taxon>
    </lineage>
</organism>
<evidence type="ECO:0000256" key="1">
    <source>
        <dbReference type="ARBA" id="ARBA00022475"/>
    </source>
</evidence>
<comment type="function">
    <text evidence="7">Functions as a peptidoglycan terminase that cleaves nascent peptidoglycan strands endolytically to terminate their elongation.</text>
</comment>
<protein>
    <recommendedName>
        <fullName evidence="7">Endolytic murein transglycosylase</fullName>
        <ecNumber evidence="7">4.2.2.29</ecNumber>
    </recommendedName>
    <alternativeName>
        <fullName evidence="7">Peptidoglycan lytic transglycosylase</fullName>
    </alternativeName>
    <alternativeName>
        <fullName evidence="7">Peptidoglycan polymerization terminase</fullName>
    </alternativeName>
</protein>
<dbReference type="Pfam" id="PF02618">
    <property type="entry name" value="YceG"/>
    <property type="match status" value="1"/>
</dbReference>
<accession>A0ABS1KQ78</accession>
<sequence>MKPNKRLILFLLLSVLGISFTFYGFQIIYTPNILVGKDDRLFLVAEGATFKDVQSEMHEGDFVQDLISFSFLARITGYSDDVKPGRFVLRKNMTNLDALRTLRAEKREPVKITFNNVRLIPDLSEKITRNLIMTPDEFQAALIAFAMNNSSGFNKETVMAMFIPNTYEVYNNITPQNLVARMHKEYDLFWTEARKEKAKALGYTPIEVSTLASIVQAESIKPEEAPIIASLYLNRLSKGIALQADPTLVFAVGDFTLKRVLNGHKQIDSPYNTYKYPGLPPGPINLPEIRSIDAVLNRAETNYYYMCAREDFSGFHNFTNSYEEHMRNAARYQKALTIEQEKGEALRKQEQH</sequence>
<feature type="site" description="Important for catalytic activity" evidence="7">
    <location>
        <position position="218"/>
    </location>
</feature>
<comment type="similarity">
    <text evidence="7">Belongs to the transglycosylase MltG family.</text>
</comment>
<keyword evidence="4 7" id="KW-0472">Membrane</keyword>
<dbReference type="EMBL" id="JAERRB010000003">
    <property type="protein sequence ID" value="MBL0741625.1"/>
    <property type="molecule type" value="Genomic_DNA"/>
</dbReference>
<reference evidence="8 9" key="1">
    <citation type="submission" date="2021-01" db="EMBL/GenBank/DDBJ databases">
        <title>Chryseolinea sp. Jin1 Genome sequencing and assembly.</title>
        <authorList>
            <person name="Kim I."/>
        </authorList>
    </citation>
    <scope>NUCLEOTIDE SEQUENCE [LARGE SCALE GENOMIC DNA]</scope>
    <source>
        <strain evidence="8 9">Jin1</strain>
    </source>
</reference>
<dbReference type="HAMAP" id="MF_02065">
    <property type="entry name" value="MltG"/>
    <property type="match status" value="1"/>
</dbReference>
<evidence type="ECO:0000256" key="3">
    <source>
        <dbReference type="ARBA" id="ARBA00022989"/>
    </source>
</evidence>
<keyword evidence="9" id="KW-1185">Reference proteome</keyword>
<keyword evidence="6 7" id="KW-0961">Cell wall biogenesis/degradation</keyword>
<dbReference type="Proteomes" id="UP000613030">
    <property type="component" value="Unassembled WGS sequence"/>
</dbReference>
<evidence type="ECO:0000256" key="7">
    <source>
        <dbReference type="HAMAP-Rule" id="MF_02065"/>
    </source>
</evidence>
<evidence type="ECO:0000313" key="8">
    <source>
        <dbReference type="EMBL" id="MBL0741625.1"/>
    </source>
</evidence>
<dbReference type="NCBIfam" id="TIGR00247">
    <property type="entry name" value="endolytic transglycosylase MltG"/>
    <property type="match status" value="1"/>
</dbReference>
<dbReference type="Gene3D" id="3.30.160.60">
    <property type="entry name" value="Classic Zinc Finger"/>
    <property type="match status" value="1"/>
</dbReference>
<dbReference type="Gene3D" id="3.30.1490.480">
    <property type="entry name" value="Endolytic murein transglycosylase"/>
    <property type="match status" value="1"/>
</dbReference>
<dbReference type="InterPro" id="IPR003770">
    <property type="entry name" value="MLTG-like"/>
</dbReference>
<keyword evidence="5 7" id="KW-0456">Lyase</keyword>
<dbReference type="PANTHER" id="PTHR30518:SF2">
    <property type="entry name" value="ENDOLYTIC MUREIN TRANSGLYCOSYLASE"/>
    <property type="match status" value="1"/>
</dbReference>
<dbReference type="CDD" id="cd08010">
    <property type="entry name" value="MltG_like"/>
    <property type="match status" value="1"/>
</dbReference>
<keyword evidence="1 7" id="KW-1003">Cell membrane</keyword>
<dbReference type="EC" id="4.2.2.29" evidence="7"/>
<comment type="caution">
    <text evidence="8">The sequence shown here is derived from an EMBL/GenBank/DDBJ whole genome shotgun (WGS) entry which is preliminary data.</text>
</comment>
<dbReference type="RefSeq" id="WP_202008996.1">
    <property type="nucleotide sequence ID" value="NZ_JAERRB010000003.1"/>
</dbReference>
<name>A0ABS1KQ78_9BACT</name>
<keyword evidence="2 7" id="KW-0812">Transmembrane</keyword>
<evidence type="ECO:0000256" key="4">
    <source>
        <dbReference type="ARBA" id="ARBA00023136"/>
    </source>
</evidence>
<evidence type="ECO:0000256" key="6">
    <source>
        <dbReference type="ARBA" id="ARBA00023316"/>
    </source>
</evidence>
<gene>
    <name evidence="7 8" type="primary">mltG</name>
    <name evidence="8" type="ORF">JI741_10370</name>
</gene>
<evidence type="ECO:0000256" key="5">
    <source>
        <dbReference type="ARBA" id="ARBA00023239"/>
    </source>
</evidence>
<evidence type="ECO:0000313" key="9">
    <source>
        <dbReference type="Proteomes" id="UP000613030"/>
    </source>
</evidence>
<comment type="catalytic activity">
    <reaction evidence="7">
        <text>a peptidoglycan chain = a peptidoglycan chain with N-acetyl-1,6-anhydromuramyl-[peptide] at the reducing end + a peptidoglycan chain with N-acetylglucosamine at the non-reducing end.</text>
        <dbReference type="EC" id="4.2.2.29"/>
    </reaction>
</comment>
<dbReference type="PANTHER" id="PTHR30518">
    <property type="entry name" value="ENDOLYTIC MUREIN TRANSGLYCOSYLASE"/>
    <property type="match status" value="1"/>
</dbReference>
<proteinExistence type="inferred from homology"/>